<evidence type="ECO:0000256" key="1">
    <source>
        <dbReference type="SAM" id="Phobius"/>
    </source>
</evidence>
<accession>A0ABW1SKL9</accession>
<organism evidence="2 3">
    <name type="scientific">Lactiplantibacillus nangangensis</name>
    <dbReference type="NCBI Taxonomy" id="2559917"/>
    <lineage>
        <taxon>Bacteria</taxon>
        <taxon>Bacillati</taxon>
        <taxon>Bacillota</taxon>
        <taxon>Bacilli</taxon>
        <taxon>Lactobacillales</taxon>
        <taxon>Lactobacillaceae</taxon>
        <taxon>Lactiplantibacillus</taxon>
    </lineage>
</organism>
<sequence>MTIVLLIISAIALFLTAVYMSGSWVKYSLTGLFGIALIASLALIVMNDSQHFGMQKVTTTKTVALKSAGSSQLDMLLYQSVGTADQHRVYIYKTTADQKKPSTTTASVKTANQVKTTTGSTKLVTKTTRWTYQSGTAKFWFGIANNDKQLIKRTNTFYVKKTWVVLSTAQAKQLNKLAKQQSATLKARAKAYVQNTVKAAMMKNPSMTQAQLAQLEKQAAAQYQASAMQSMIKTVKQAK</sequence>
<keyword evidence="1" id="KW-1133">Transmembrane helix</keyword>
<dbReference type="Proteomes" id="UP001596171">
    <property type="component" value="Unassembled WGS sequence"/>
</dbReference>
<dbReference type="EMBL" id="JBHSSE010000017">
    <property type="protein sequence ID" value="MFC6201804.1"/>
    <property type="molecule type" value="Genomic_DNA"/>
</dbReference>
<keyword evidence="1" id="KW-0812">Transmembrane</keyword>
<evidence type="ECO:0000313" key="2">
    <source>
        <dbReference type="EMBL" id="MFC6201804.1"/>
    </source>
</evidence>
<keyword evidence="3" id="KW-1185">Reference proteome</keyword>
<gene>
    <name evidence="2" type="ORF">ACFP1L_07955</name>
</gene>
<dbReference type="RefSeq" id="WP_137617068.1">
    <property type="nucleotide sequence ID" value="NZ_BJDI01000016.1"/>
</dbReference>
<dbReference type="InterPro" id="IPR032083">
    <property type="entry name" value="DUF4811"/>
</dbReference>
<feature type="transmembrane region" description="Helical" evidence="1">
    <location>
        <begin position="30"/>
        <end position="46"/>
    </location>
</feature>
<comment type="caution">
    <text evidence="2">The sequence shown here is derived from an EMBL/GenBank/DDBJ whole genome shotgun (WGS) entry which is preliminary data.</text>
</comment>
<keyword evidence="1" id="KW-0472">Membrane</keyword>
<reference evidence="3" key="1">
    <citation type="journal article" date="2019" name="Int. J. Syst. Evol. Microbiol.">
        <title>The Global Catalogue of Microorganisms (GCM) 10K type strain sequencing project: providing services to taxonomists for standard genome sequencing and annotation.</title>
        <authorList>
            <consortium name="The Broad Institute Genomics Platform"/>
            <consortium name="The Broad Institute Genome Sequencing Center for Infectious Disease"/>
            <person name="Wu L."/>
            <person name="Ma J."/>
        </authorList>
    </citation>
    <scope>NUCLEOTIDE SEQUENCE [LARGE SCALE GENOMIC DNA]</scope>
    <source>
        <strain evidence="3">CCM 8930</strain>
    </source>
</reference>
<dbReference type="Pfam" id="PF16069">
    <property type="entry name" value="DUF4811"/>
    <property type="match status" value="1"/>
</dbReference>
<name>A0ABW1SKL9_9LACO</name>
<protein>
    <submittedName>
        <fullName evidence="2">DUF4811 domain-containing protein</fullName>
    </submittedName>
</protein>
<proteinExistence type="predicted"/>
<evidence type="ECO:0000313" key="3">
    <source>
        <dbReference type="Proteomes" id="UP001596171"/>
    </source>
</evidence>